<evidence type="ECO:0000313" key="3">
    <source>
        <dbReference type="EMBL" id="MBC6679790.1"/>
    </source>
</evidence>
<keyword evidence="4" id="KW-1185">Reference proteome</keyword>
<dbReference type="EMBL" id="JACRYT010000007">
    <property type="protein sequence ID" value="MBC6679790.1"/>
    <property type="molecule type" value="Genomic_DNA"/>
</dbReference>
<sequence length="358" mass="41538">MHELTESYTAVLYLFIFFCLCLCVYNLYETVRRYSWKKQFRHKVQKELACLRKDLAQIKADRRVTFRLSGFRSRKLLIFHAAFCMLAKNRVEDESLRALACARIEQYIRLCTHRQILVKNYLIYLIGYHHTESPAIAQFLLDCLEIPSTLTRMEVLRSLAKLADIHLFIHALQKLDTFEAPVNTKLISDTLSDFEGSHTELSKALLLLLDSCSNDIKLGIITFFYSNDAPAVRDKLLQMFSDQTSHKEVRLRLMRYFGTVPDSRARPILIRFALSDTWEYAAISAGALRSYPGDETAAALKQRLNDSNWHVRYNCAQTLAQICTRGELEDVLESPDLYAREIMNYALNRKETVTREHS</sequence>
<dbReference type="AlphaFoldDB" id="A0A923NNF6"/>
<dbReference type="Pfam" id="PF02985">
    <property type="entry name" value="HEAT"/>
    <property type="match status" value="1"/>
</dbReference>
<gene>
    <name evidence="3" type="ORF">H9L42_08110</name>
</gene>
<organism evidence="3 4">
    <name type="scientific">Zhenpiania hominis</name>
    <dbReference type="NCBI Taxonomy" id="2763644"/>
    <lineage>
        <taxon>Bacteria</taxon>
        <taxon>Bacillati</taxon>
        <taxon>Bacillota</taxon>
        <taxon>Clostridia</taxon>
        <taxon>Peptostreptococcales</taxon>
        <taxon>Anaerovoracaceae</taxon>
        <taxon>Zhenpiania</taxon>
    </lineage>
</organism>
<evidence type="ECO:0008006" key="5">
    <source>
        <dbReference type="Google" id="ProtNLM"/>
    </source>
</evidence>
<keyword evidence="1" id="KW-0677">Repeat</keyword>
<proteinExistence type="predicted"/>
<comment type="caution">
    <text evidence="3">The sequence shown here is derived from an EMBL/GenBank/DDBJ whole genome shotgun (WGS) entry which is preliminary data.</text>
</comment>
<dbReference type="Gene3D" id="1.25.10.10">
    <property type="entry name" value="Leucine-rich Repeat Variant"/>
    <property type="match status" value="1"/>
</dbReference>
<dbReference type="RefSeq" id="WP_187302897.1">
    <property type="nucleotide sequence ID" value="NZ_CBCTON010000011.1"/>
</dbReference>
<reference evidence="3" key="1">
    <citation type="submission" date="2020-08" db="EMBL/GenBank/DDBJ databases">
        <title>Genome public.</title>
        <authorList>
            <person name="Liu C."/>
            <person name="Sun Q."/>
        </authorList>
    </citation>
    <scope>NUCLEOTIDE SEQUENCE</scope>
    <source>
        <strain evidence="3">BX12</strain>
    </source>
</reference>
<feature type="transmembrane region" description="Helical" evidence="2">
    <location>
        <begin position="12"/>
        <end position="28"/>
    </location>
</feature>
<protein>
    <recommendedName>
        <fullName evidence="5">HEAT repeat domain-containing protein</fullName>
    </recommendedName>
</protein>
<name>A0A923NNF6_9FIRM</name>
<dbReference type="InterPro" id="IPR000357">
    <property type="entry name" value="HEAT"/>
</dbReference>
<dbReference type="SUPFAM" id="SSF48371">
    <property type="entry name" value="ARM repeat"/>
    <property type="match status" value="1"/>
</dbReference>
<keyword evidence="2" id="KW-1133">Transmembrane helix</keyword>
<evidence type="ECO:0000313" key="4">
    <source>
        <dbReference type="Proteomes" id="UP000602647"/>
    </source>
</evidence>
<keyword evidence="2" id="KW-0472">Membrane</keyword>
<accession>A0A923NNF6</accession>
<evidence type="ECO:0000256" key="1">
    <source>
        <dbReference type="ARBA" id="ARBA00022737"/>
    </source>
</evidence>
<keyword evidence="2" id="KW-0812">Transmembrane</keyword>
<dbReference type="Proteomes" id="UP000602647">
    <property type="component" value="Unassembled WGS sequence"/>
</dbReference>
<dbReference type="InterPro" id="IPR011989">
    <property type="entry name" value="ARM-like"/>
</dbReference>
<dbReference type="InterPro" id="IPR016024">
    <property type="entry name" value="ARM-type_fold"/>
</dbReference>
<evidence type="ECO:0000256" key="2">
    <source>
        <dbReference type="SAM" id="Phobius"/>
    </source>
</evidence>